<dbReference type="PROSITE" id="PS50887">
    <property type="entry name" value="GGDEF"/>
    <property type="match status" value="1"/>
</dbReference>
<gene>
    <name evidence="3" type="ORF">GCM10008959_28750</name>
</gene>
<feature type="transmembrane region" description="Helical" evidence="1">
    <location>
        <begin position="46"/>
        <end position="63"/>
    </location>
</feature>
<dbReference type="InterPro" id="IPR029787">
    <property type="entry name" value="Nucleotide_cyclase"/>
</dbReference>
<dbReference type="Proteomes" id="UP000634308">
    <property type="component" value="Unassembled WGS sequence"/>
</dbReference>
<dbReference type="SUPFAM" id="SSF55073">
    <property type="entry name" value="Nucleotide cyclase"/>
    <property type="match status" value="1"/>
</dbReference>
<feature type="transmembrane region" description="Helical" evidence="1">
    <location>
        <begin position="124"/>
        <end position="144"/>
    </location>
</feature>
<evidence type="ECO:0000313" key="4">
    <source>
        <dbReference type="Proteomes" id="UP000634308"/>
    </source>
</evidence>
<feature type="transmembrane region" description="Helical" evidence="1">
    <location>
        <begin position="15"/>
        <end position="34"/>
    </location>
</feature>
<feature type="domain" description="GGDEF" evidence="2">
    <location>
        <begin position="229"/>
        <end position="357"/>
    </location>
</feature>
<feature type="transmembrane region" description="Helical" evidence="1">
    <location>
        <begin position="159"/>
        <end position="176"/>
    </location>
</feature>
<keyword evidence="1" id="KW-0812">Transmembrane</keyword>
<dbReference type="RefSeq" id="WP_189065687.1">
    <property type="nucleotide sequence ID" value="NZ_BMQM01000021.1"/>
</dbReference>
<sequence length="360" mass="39454">MRPATLLTPEQQYRHHALLLLLGCVLIASVITLSVNMASMNQLDRLGLGLIAVKNAGMFVWLWRRPDHLYTVALTELILEGVGAVARLAQTLLLDQAWYGLGGYSYWMVTGYLIGSLILTPRRFLLVSGAQFGAMLAVSAAFWWSPATPQAARELHGNALLQLLLVHATVIAFLGVQHRLRRQYVQALVSAERQASLAHLDALTGLPNRRQLELWLREHLEGQPEVSAGPLSVILFDLDHFKAVNDTYGHDAGDRVLQGVARSARRAVREGDAVGRWGGEEFLILVRGDARGAQQVAERLRRSLHQTLHPQVGAVTVSCGVAQASSREHPDALLRRADEALYAAKNAGRDTVRLSDTAAA</sequence>
<organism evidence="3 4">
    <name type="scientific">Deinococcus seoulensis</name>
    <dbReference type="NCBI Taxonomy" id="1837379"/>
    <lineage>
        <taxon>Bacteria</taxon>
        <taxon>Thermotogati</taxon>
        <taxon>Deinococcota</taxon>
        <taxon>Deinococci</taxon>
        <taxon>Deinococcales</taxon>
        <taxon>Deinococcaceae</taxon>
        <taxon>Deinococcus</taxon>
    </lineage>
</organism>
<evidence type="ECO:0000259" key="2">
    <source>
        <dbReference type="PROSITE" id="PS50887"/>
    </source>
</evidence>
<name>A0ABQ2RV31_9DEIO</name>
<proteinExistence type="predicted"/>
<feature type="transmembrane region" description="Helical" evidence="1">
    <location>
        <begin position="97"/>
        <end position="119"/>
    </location>
</feature>
<dbReference type="InterPro" id="IPR000160">
    <property type="entry name" value="GGDEF_dom"/>
</dbReference>
<dbReference type="Gene3D" id="3.30.70.270">
    <property type="match status" value="1"/>
</dbReference>
<dbReference type="SMART" id="SM00267">
    <property type="entry name" value="GGDEF"/>
    <property type="match status" value="1"/>
</dbReference>
<keyword evidence="1" id="KW-1133">Transmembrane helix</keyword>
<comment type="caution">
    <text evidence="3">The sequence shown here is derived from an EMBL/GenBank/DDBJ whole genome shotgun (WGS) entry which is preliminary data.</text>
</comment>
<dbReference type="PANTHER" id="PTHR45138:SF9">
    <property type="entry name" value="DIGUANYLATE CYCLASE DGCM-RELATED"/>
    <property type="match status" value="1"/>
</dbReference>
<dbReference type="InterPro" id="IPR043128">
    <property type="entry name" value="Rev_trsase/Diguanyl_cyclase"/>
</dbReference>
<keyword evidence="4" id="KW-1185">Reference proteome</keyword>
<dbReference type="Pfam" id="PF00990">
    <property type="entry name" value="GGDEF"/>
    <property type="match status" value="1"/>
</dbReference>
<dbReference type="EMBL" id="BMQM01000021">
    <property type="protein sequence ID" value="GGR64878.1"/>
    <property type="molecule type" value="Genomic_DNA"/>
</dbReference>
<dbReference type="InterPro" id="IPR050469">
    <property type="entry name" value="Diguanylate_Cyclase"/>
</dbReference>
<accession>A0ABQ2RV31</accession>
<evidence type="ECO:0000256" key="1">
    <source>
        <dbReference type="SAM" id="Phobius"/>
    </source>
</evidence>
<keyword evidence="1" id="KW-0472">Membrane</keyword>
<dbReference type="CDD" id="cd01949">
    <property type="entry name" value="GGDEF"/>
    <property type="match status" value="1"/>
</dbReference>
<dbReference type="PANTHER" id="PTHR45138">
    <property type="entry name" value="REGULATORY COMPONENTS OF SENSORY TRANSDUCTION SYSTEM"/>
    <property type="match status" value="1"/>
</dbReference>
<evidence type="ECO:0000313" key="3">
    <source>
        <dbReference type="EMBL" id="GGR64878.1"/>
    </source>
</evidence>
<dbReference type="NCBIfam" id="TIGR00254">
    <property type="entry name" value="GGDEF"/>
    <property type="match status" value="1"/>
</dbReference>
<protein>
    <submittedName>
        <fullName evidence="3">GGDEF domain-containing protein</fullName>
    </submittedName>
</protein>
<reference evidence="4" key="1">
    <citation type="journal article" date="2019" name="Int. J. Syst. Evol. Microbiol.">
        <title>The Global Catalogue of Microorganisms (GCM) 10K type strain sequencing project: providing services to taxonomists for standard genome sequencing and annotation.</title>
        <authorList>
            <consortium name="The Broad Institute Genomics Platform"/>
            <consortium name="The Broad Institute Genome Sequencing Center for Infectious Disease"/>
            <person name="Wu L."/>
            <person name="Ma J."/>
        </authorList>
    </citation>
    <scope>NUCLEOTIDE SEQUENCE [LARGE SCALE GENOMIC DNA]</scope>
    <source>
        <strain evidence="4">JCM 31404</strain>
    </source>
</reference>